<dbReference type="PROSITE" id="PS51900">
    <property type="entry name" value="CB"/>
    <property type="match status" value="1"/>
</dbReference>
<accession>A0ABD4SI09</accession>
<dbReference type="RefSeq" id="WP_035160830.1">
    <property type="nucleotide sequence ID" value="NZ_BJLO01000057.1"/>
</dbReference>
<dbReference type="EMBL" id="JAJNUY010000044">
    <property type="protein sequence ID" value="MCD5564086.1"/>
    <property type="molecule type" value="Genomic_DNA"/>
</dbReference>
<dbReference type="Proteomes" id="UP001200334">
    <property type="component" value="Unassembled WGS sequence"/>
</dbReference>
<dbReference type="InterPro" id="IPR044068">
    <property type="entry name" value="CB"/>
</dbReference>
<evidence type="ECO:0000259" key="3">
    <source>
        <dbReference type="PROSITE" id="PS51900"/>
    </source>
</evidence>
<gene>
    <name evidence="4" type="ORF">LOB85_08260</name>
</gene>
<dbReference type="GO" id="GO:0003677">
    <property type="term" value="F:DNA binding"/>
    <property type="evidence" value="ECO:0007669"/>
    <property type="project" value="UniProtKB-UniRule"/>
</dbReference>
<name>A0ABD4SI09_LACDL</name>
<proteinExistence type="predicted"/>
<evidence type="ECO:0000313" key="5">
    <source>
        <dbReference type="Proteomes" id="UP001200334"/>
    </source>
</evidence>
<comment type="caution">
    <text evidence="4">The sequence shown here is derived from an EMBL/GenBank/DDBJ whole genome shotgun (WGS) entry which is preliminary data.</text>
</comment>
<dbReference type="InterPro" id="IPR010998">
    <property type="entry name" value="Integrase_recombinase_N"/>
</dbReference>
<reference evidence="4 5" key="1">
    <citation type="submission" date="2021-12" db="EMBL/GenBank/DDBJ databases">
        <title>Antimicrobial susceptibility of Lactobacillus delbrueckii subsp. lactis obtained from milk products and other habitats.</title>
        <authorList>
            <person name="Shani N."/>
        </authorList>
    </citation>
    <scope>NUCLEOTIDE SEQUENCE [LARGE SCALE GENOMIC DNA]</scope>
    <source>
        <strain evidence="4 5">FAM 21755</strain>
    </source>
</reference>
<dbReference type="SUPFAM" id="SSF47823">
    <property type="entry name" value="lambda integrase-like, N-terminal domain"/>
    <property type="match status" value="1"/>
</dbReference>
<organism evidence="4 5">
    <name type="scientific">Lactobacillus delbrueckii subsp. lactis</name>
    <dbReference type="NCBI Taxonomy" id="29397"/>
    <lineage>
        <taxon>Bacteria</taxon>
        <taxon>Bacillati</taxon>
        <taxon>Bacillota</taxon>
        <taxon>Bacilli</taxon>
        <taxon>Lactobacillales</taxon>
        <taxon>Lactobacillaceae</taxon>
        <taxon>Lactobacillus</taxon>
    </lineage>
</organism>
<dbReference type="AlphaFoldDB" id="A0ABD4SI09"/>
<protein>
    <submittedName>
        <fullName evidence="4">Phage integrase N-terminal SAM-like domain-containing protein</fullName>
    </submittedName>
</protein>
<sequence>MTNDITLAQTLDGATLDSFLLYLEDMPNTAKTYKSCIKRFKLWLKDQPDAQQPTTNTVRRYKEDLTKRGYKPNTVHLYMVAIKQWFKWLESIGKYPNIAQVRQVGQGQP</sequence>
<evidence type="ECO:0000313" key="4">
    <source>
        <dbReference type="EMBL" id="MCD5564086.1"/>
    </source>
</evidence>
<evidence type="ECO:0000256" key="2">
    <source>
        <dbReference type="PROSITE-ProRule" id="PRU01248"/>
    </source>
</evidence>
<dbReference type="Pfam" id="PF02899">
    <property type="entry name" value="Phage_int_SAM_1"/>
    <property type="match status" value="1"/>
</dbReference>
<evidence type="ECO:0000256" key="1">
    <source>
        <dbReference type="ARBA" id="ARBA00023125"/>
    </source>
</evidence>
<feature type="domain" description="Core-binding (CB)" evidence="3">
    <location>
        <begin position="10"/>
        <end position="90"/>
    </location>
</feature>
<dbReference type="InterPro" id="IPR004107">
    <property type="entry name" value="Integrase_SAM-like_N"/>
</dbReference>
<dbReference type="Gene3D" id="1.10.150.130">
    <property type="match status" value="1"/>
</dbReference>
<keyword evidence="1 2" id="KW-0238">DNA-binding</keyword>